<dbReference type="InterPro" id="IPR023210">
    <property type="entry name" value="NADP_OxRdtase_dom"/>
</dbReference>
<evidence type="ECO:0000313" key="4">
    <source>
        <dbReference type="Proteomes" id="UP000230167"/>
    </source>
</evidence>
<dbReference type="GO" id="GO:0005829">
    <property type="term" value="C:cytosol"/>
    <property type="evidence" value="ECO:0007669"/>
    <property type="project" value="TreeGrafter"/>
</dbReference>
<dbReference type="EMBL" id="NEQV01000011">
    <property type="protein sequence ID" value="PJL22944.1"/>
    <property type="molecule type" value="Genomic_DNA"/>
</dbReference>
<evidence type="ECO:0000313" key="3">
    <source>
        <dbReference type="EMBL" id="PJL22944.1"/>
    </source>
</evidence>
<dbReference type="PANTHER" id="PTHR43364">
    <property type="entry name" value="NADH-SPECIFIC METHYLGLYOXAL REDUCTASE-RELATED"/>
    <property type="match status" value="1"/>
</dbReference>
<protein>
    <recommendedName>
        <fullName evidence="2">NADP-dependent oxidoreductase domain-containing protein</fullName>
    </recommendedName>
</protein>
<dbReference type="PRINTS" id="PR00069">
    <property type="entry name" value="ALDKETRDTASE"/>
</dbReference>
<dbReference type="InterPro" id="IPR020471">
    <property type="entry name" value="AKR"/>
</dbReference>
<name>A0A2J0U321_STEMA</name>
<gene>
    <name evidence="3" type="ORF">B9Y64_21680</name>
</gene>
<accession>A0A2J0U321</accession>
<dbReference type="PANTHER" id="PTHR43364:SF4">
    <property type="entry name" value="NAD(P)-LINKED OXIDOREDUCTASE SUPERFAMILY PROTEIN"/>
    <property type="match status" value="1"/>
</dbReference>
<organism evidence="3 4">
    <name type="scientific">Stenotrophomonas maltophilia</name>
    <name type="common">Pseudomonas maltophilia</name>
    <name type="synonym">Xanthomonas maltophilia</name>
    <dbReference type="NCBI Taxonomy" id="40324"/>
    <lineage>
        <taxon>Bacteria</taxon>
        <taxon>Pseudomonadati</taxon>
        <taxon>Pseudomonadota</taxon>
        <taxon>Gammaproteobacteria</taxon>
        <taxon>Lysobacterales</taxon>
        <taxon>Lysobacteraceae</taxon>
        <taxon>Stenotrophomonas</taxon>
        <taxon>Stenotrophomonas maltophilia group</taxon>
    </lineage>
</organism>
<dbReference type="Gene3D" id="3.20.20.100">
    <property type="entry name" value="NADP-dependent oxidoreductase domain"/>
    <property type="match status" value="1"/>
</dbReference>
<reference evidence="3 4" key="1">
    <citation type="journal article" date="2017" name="Front. Microbiol.">
        <title>Double-Face Meets the Bacterial World: The Opportunistic Pathogen Stenotrophomonas maltophilia.</title>
        <authorList>
            <person name="Lira F."/>
            <person name="Berg G."/>
            <person name="Martinez J.L."/>
        </authorList>
    </citation>
    <scope>NUCLEOTIDE SEQUENCE [LARGE SCALE GENOMIC DNA]</scope>
    <source>
        <strain evidence="3 4">EA1</strain>
    </source>
</reference>
<feature type="domain" description="NADP-dependent oxidoreductase" evidence="2">
    <location>
        <begin position="36"/>
        <end position="329"/>
    </location>
</feature>
<dbReference type="OrthoDB" id="9772407at2"/>
<dbReference type="GO" id="GO:0016491">
    <property type="term" value="F:oxidoreductase activity"/>
    <property type="evidence" value="ECO:0007669"/>
    <property type="project" value="UniProtKB-KW"/>
</dbReference>
<keyword evidence="1" id="KW-0560">Oxidoreductase</keyword>
<sequence>MSNSSGMLCPEGAGDSCRADAPEAFEAAHPGASAKLAFGATRIAQGQEGVRFLSQLYAAGCRDIDVARSYQDGEAERTIGAWLSSSRMDEGPVRIITKGGHPDADGNRLEEPHLRADAVASLSALQVDALDVFLLHRDDQELPVASIADSLHGLWKSGMVKAYGVSNWSFDRVQELSLALADLSAPALSVSSPQCSPGRWRSMPWPGCHSIAGQSALAERGAYARTPMELLLWSPLGGGFFTTKSAELVLAGTLKGDSSYDTAENRELLLRLREVARSREVSVEAVSLATCRAQVAHATTVISTSDVHRYRSLWRSKDLSLGADELNYIWSRNEH</sequence>
<dbReference type="SUPFAM" id="SSF51430">
    <property type="entry name" value="NAD(P)-linked oxidoreductase"/>
    <property type="match status" value="1"/>
</dbReference>
<comment type="caution">
    <text evidence="3">The sequence shown here is derived from an EMBL/GenBank/DDBJ whole genome shotgun (WGS) entry which is preliminary data.</text>
</comment>
<dbReference type="InterPro" id="IPR036812">
    <property type="entry name" value="NAD(P)_OxRdtase_dom_sf"/>
</dbReference>
<evidence type="ECO:0000259" key="2">
    <source>
        <dbReference type="Pfam" id="PF00248"/>
    </source>
</evidence>
<dbReference type="RefSeq" id="WP_100442424.1">
    <property type="nucleotide sequence ID" value="NZ_CBCPIZ010000053.1"/>
</dbReference>
<dbReference type="InterPro" id="IPR050523">
    <property type="entry name" value="AKR_Detox_Biosynth"/>
</dbReference>
<dbReference type="Pfam" id="PF00248">
    <property type="entry name" value="Aldo_ket_red"/>
    <property type="match status" value="1"/>
</dbReference>
<evidence type="ECO:0000256" key="1">
    <source>
        <dbReference type="ARBA" id="ARBA00023002"/>
    </source>
</evidence>
<dbReference type="Proteomes" id="UP000230167">
    <property type="component" value="Unassembled WGS sequence"/>
</dbReference>
<dbReference type="AlphaFoldDB" id="A0A2J0U321"/>
<proteinExistence type="predicted"/>